<accession>A0A1F6XJH6</accession>
<feature type="transmembrane region" description="Helical" evidence="1">
    <location>
        <begin position="89"/>
        <end position="110"/>
    </location>
</feature>
<dbReference type="PANTHER" id="PTHR30221">
    <property type="entry name" value="SMALL-CONDUCTANCE MECHANOSENSITIVE CHANNEL"/>
    <property type="match status" value="1"/>
</dbReference>
<keyword evidence="1" id="KW-0812">Transmembrane</keyword>
<dbReference type="PANTHER" id="PTHR30221:SF1">
    <property type="entry name" value="SMALL-CONDUCTANCE MECHANOSENSITIVE CHANNEL"/>
    <property type="match status" value="1"/>
</dbReference>
<organism evidence="2 3">
    <name type="scientific">Candidatus Nomurabacteria bacterium RIFCSPLOWO2_01_FULL_40_18</name>
    <dbReference type="NCBI Taxonomy" id="1801773"/>
    <lineage>
        <taxon>Bacteria</taxon>
        <taxon>Candidatus Nomuraibacteriota</taxon>
    </lineage>
</organism>
<dbReference type="EMBL" id="MFUX01000028">
    <property type="protein sequence ID" value="OGI94275.1"/>
    <property type="molecule type" value="Genomic_DNA"/>
</dbReference>
<dbReference type="InterPro" id="IPR008910">
    <property type="entry name" value="MSC_TM_helix"/>
</dbReference>
<evidence type="ECO:0000256" key="1">
    <source>
        <dbReference type="SAM" id="Phobius"/>
    </source>
</evidence>
<dbReference type="GO" id="GO:0008381">
    <property type="term" value="F:mechanosensitive monoatomic ion channel activity"/>
    <property type="evidence" value="ECO:0007669"/>
    <property type="project" value="InterPro"/>
</dbReference>
<dbReference type="AlphaFoldDB" id="A0A1F6XJH6"/>
<keyword evidence="1" id="KW-0472">Membrane</keyword>
<sequence>MDNSTTLWSNALNSSFRDMWDGVISFIPMIIIAILIVILGWIIGTLIERIIYQIMRSLKVDEALRKAGFEEWLRHGGLNLNSGHFVGALVKWFVIIVFLVAAFDILRLYQVNEFLKDVVLSYLPQVIIAILILLASAIIADVMKRIVSASAKAAHLRSANFLGSVTKWAIWIFAVLVALDQLGIAESFVQTIFLGAVIAMSLSFGLAFGLGGQDAAAKFIDKMRQEIAEKN</sequence>
<name>A0A1F6XJH6_9BACT</name>
<feature type="transmembrane region" description="Helical" evidence="1">
    <location>
        <begin position="161"/>
        <end position="179"/>
    </location>
</feature>
<feature type="transmembrane region" description="Helical" evidence="1">
    <location>
        <begin position="122"/>
        <end position="140"/>
    </location>
</feature>
<evidence type="ECO:0000313" key="2">
    <source>
        <dbReference type="EMBL" id="OGI94275.1"/>
    </source>
</evidence>
<dbReference type="Proteomes" id="UP000176629">
    <property type="component" value="Unassembled WGS sequence"/>
</dbReference>
<comment type="caution">
    <text evidence="2">The sequence shown here is derived from an EMBL/GenBank/DDBJ whole genome shotgun (WGS) entry which is preliminary data.</text>
</comment>
<dbReference type="Gene3D" id="1.10.287.1260">
    <property type="match status" value="2"/>
</dbReference>
<gene>
    <name evidence="2" type="ORF">A3A03_01490</name>
</gene>
<dbReference type="Pfam" id="PF05552">
    <property type="entry name" value="MS_channel_1st_1"/>
    <property type="match status" value="2"/>
</dbReference>
<feature type="transmembrane region" description="Helical" evidence="1">
    <location>
        <begin position="23"/>
        <end position="47"/>
    </location>
</feature>
<protein>
    <recommendedName>
        <fullName evidence="4">Small-conductance mechanosensitive ion channel</fullName>
    </recommendedName>
</protein>
<dbReference type="InterPro" id="IPR045275">
    <property type="entry name" value="MscS_archaea/bacteria_type"/>
</dbReference>
<keyword evidence="1" id="KW-1133">Transmembrane helix</keyword>
<proteinExistence type="predicted"/>
<evidence type="ECO:0008006" key="4">
    <source>
        <dbReference type="Google" id="ProtNLM"/>
    </source>
</evidence>
<evidence type="ECO:0000313" key="3">
    <source>
        <dbReference type="Proteomes" id="UP000176629"/>
    </source>
</evidence>
<feature type="transmembrane region" description="Helical" evidence="1">
    <location>
        <begin position="191"/>
        <end position="212"/>
    </location>
</feature>
<reference evidence="2 3" key="1">
    <citation type="journal article" date="2016" name="Nat. Commun.">
        <title>Thousands of microbial genomes shed light on interconnected biogeochemical processes in an aquifer system.</title>
        <authorList>
            <person name="Anantharaman K."/>
            <person name="Brown C.T."/>
            <person name="Hug L.A."/>
            <person name="Sharon I."/>
            <person name="Castelle C.J."/>
            <person name="Probst A.J."/>
            <person name="Thomas B.C."/>
            <person name="Singh A."/>
            <person name="Wilkins M.J."/>
            <person name="Karaoz U."/>
            <person name="Brodie E.L."/>
            <person name="Williams K.H."/>
            <person name="Hubbard S.S."/>
            <person name="Banfield J.F."/>
        </authorList>
    </citation>
    <scope>NUCLEOTIDE SEQUENCE [LARGE SCALE GENOMIC DNA]</scope>
</reference>